<sequence>MDYPIDWLKDLRGAVRLLARLDAKSRNEARRIAADIASGMGAVSPGLLLEVARCFDLHRTALDDYHGQEDAIIASLRVFACLREAPSANHRLAHKLPSSGAGSL</sequence>
<name>A0AB39KPU0_9CAUL</name>
<reference evidence="1" key="1">
    <citation type="submission" date="2024-06" db="EMBL/GenBank/DDBJ databases">
        <title>Caulobacter inopinatus, sp. nov.</title>
        <authorList>
            <person name="Donachie S.P."/>
        </authorList>
    </citation>
    <scope>NUCLEOTIDE SEQUENCE</scope>
    <source>
        <strain evidence="1">73W</strain>
    </source>
</reference>
<accession>A0AB39KPU0</accession>
<proteinExistence type="predicted"/>
<dbReference type="EMBL" id="CP158375">
    <property type="protein sequence ID" value="XDO95434.1"/>
    <property type="molecule type" value="Genomic_DNA"/>
</dbReference>
<organism evidence="1">
    <name type="scientific">Caulobacter sp. 73W</name>
    <dbReference type="NCBI Taxonomy" id="3161137"/>
    <lineage>
        <taxon>Bacteria</taxon>
        <taxon>Pseudomonadati</taxon>
        <taxon>Pseudomonadota</taxon>
        <taxon>Alphaproteobacteria</taxon>
        <taxon>Caulobacterales</taxon>
        <taxon>Caulobacteraceae</taxon>
        <taxon>Caulobacter</taxon>
    </lineage>
</organism>
<dbReference type="AlphaFoldDB" id="A0AB39KPU0"/>
<protein>
    <submittedName>
        <fullName evidence="1">Uncharacterized protein</fullName>
    </submittedName>
</protein>
<dbReference type="RefSeq" id="WP_369058283.1">
    <property type="nucleotide sequence ID" value="NZ_CP158375.1"/>
</dbReference>
<gene>
    <name evidence="1" type="ORF">ABOZ73_11470</name>
</gene>
<evidence type="ECO:0000313" key="1">
    <source>
        <dbReference type="EMBL" id="XDO95434.1"/>
    </source>
</evidence>